<dbReference type="PANTHER" id="PTHR24148">
    <property type="entry name" value="ANKYRIN REPEAT DOMAIN-CONTAINING PROTEIN 39 HOMOLOG-RELATED"/>
    <property type="match status" value="1"/>
</dbReference>
<dbReference type="Pfam" id="PF06985">
    <property type="entry name" value="HET"/>
    <property type="match status" value="1"/>
</dbReference>
<evidence type="ECO:0000313" key="3">
    <source>
        <dbReference type="Proteomes" id="UP000664132"/>
    </source>
</evidence>
<reference evidence="2" key="1">
    <citation type="submission" date="2021-02" db="EMBL/GenBank/DDBJ databases">
        <title>Genome sequence Cadophora malorum strain M34.</title>
        <authorList>
            <person name="Stefanovic E."/>
            <person name="Vu D."/>
            <person name="Scully C."/>
            <person name="Dijksterhuis J."/>
            <person name="Roader J."/>
            <person name="Houbraken J."/>
        </authorList>
    </citation>
    <scope>NUCLEOTIDE SEQUENCE</scope>
    <source>
        <strain evidence="2">M34</strain>
    </source>
</reference>
<dbReference type="OrthoDB" id="2157530at2759"/>
<sequence length="690" mass="79598">MFKLLRQAAPRRTYEDACLETLVGDGKYPQQSLDPDKTEIRLLKILNRGTFEDLLFTPEGLQQSEEDADFRLDNERTFVIKAVIEVYPLALAPPYVALSYVWGDLSAPRRPVFLAENPEDHQAESYYLIKVTENLFQALRQLPPLREISHIWADAICINQEDNAEKYWQVKQMWEIYQSSKFVVMWMGSGNPTTNALMDSMMESMQHETERVAANGGGSFDELRLPDTFMMLDEFQRLTEMPYWTRAWIRQEISSQDPSQIIVVYGRRMILFQVLPYLVRAITNTAQELESVAETRRTPRQAKICHIARTKSFRLMSDALESSLSERARIIHIMYNWVRKIYLWGDGLQATDPRDLIYSLVWMTTWRPDQPDSMKRMEPNYDLPARDVYINMAKEWPRICMWRNGFESESSNDLDLPSWVPDWRHPIHPVHLLKLPPWQGNSEGQYWAGNMLAYKGGYEIKPTRYSEGPNNEFSVHMEGFVLDTIDDMSSIMVQDSEGSSREICRQFIAVLSVLARTLPKNLVDRLAQELANVTLEATPSDLASVCRRNLWQLPIMNVGIVDGWLKQAPESYERAFDFLSHRTLPAVPNPRKESDLKTTISRYADIAVEACHNRRFFRTKKGFLGLAFPSVQLGDSVVVFPGLDVPLILRGKTCDGYQIISDAYVQGVMDGETEGYVRPGGFELEEFRIF</sequence>
<dbReference type="PANTHER" id="PTHR24148:SF64">
    <property type="entry name" value="HETEROKARYON INCOMPATIBILITY DOMAIN-CONTAINING PROTEIN"/>
    <property type="match status" value="1"/>
</dbReference>
<evidence type="ECO:0000313" key="2">
    <source>
        <dbReference type="EMBL" id="KAG4410941.1"/>
    </source>
</evidence>
<dbReference type="Proteomes" id="UP000664132">
    <property type="component" value="Unassembled WGS sequence"/>
</dbReference>
<evidence type="ECO:0000259" key="1">
    <source>
        <dbReference type="Pfam" id="PF06985"/>
    </source>
</evidence>
<dbReference type="AlphaFoldDB" id="A0A8H7T0T1"/>
<accession>A0A8H7T0T1</accession>
<comment type="caution">
    <text evidence="2">The sequence shown here is derived from an EMBL/GenBank/DDBJ whole genome shotgun (WGS) entry which is preliminary data.</text>
</comment>
<feature type="domain" description="Heterokaryon incompatibility" evidence="1">
    <location>
        <begin position="95"/>
        <end position="252"/>
    </location>
</feature>
<name>A0A8H7T0T1_9HELO</name>
<dbReference type="Pfam" id="PF26639">
    <property type="entry name" value="Het-6_barrel"/>
    <property type="match status" value="1"/>
</dbReference>
<protein>
    <recommendedName>
        <fullName evidence="1">Heterokaryon incompatibility domain-containing protein</fullName>
    </recommendedName>
</protein>
<organism evidence="2 3">
    <name type="scientific">Cadophora malorum</name>
    <dbReference type="NCBI Taxonomy" id="108018"/>
    <lineage>
        <taxon>Eukaryota</taxon>
        <taxon>Fungi</taxon>
        <taxon>Dikarya</taxon>
        <taxon>Ascomycota</taxon>
        <taxon>Pezizomycotina</taxon>
        <taxon>Leotiomycetes</taxon>
        <taxon>Helotiales</taxon>
        <taxon>Ploettnerulaceae</taxon>
        <taxon>Cadophora</taxon>
    </lineage>
</organism>
<proteinExistence type="predicted"/>
<dbReference type="EMBL" id="JAFJYH010000552">
    <property type="protein sequence ID" value="KAG4410941.1"/>
    <property type="molecule type" value="Genomic_DNA"/>
</dbReference>
<dbReference type="InterPro" id="IPR052895">
    <property type="entry name" value="HetReg/Transcr_Mod"/>
</dbReference>
<keyword evidence="3" id="KW-1185">Reference proteome</keyword>
<dbReference type="InterPro" id="IPR010730">
    <property type="entry name" value="HET"/>
</dbReference>
<gene>
    <name evidence="2" type="ORF">IFR04_015927</name>
</gene>